<keyword evidence="3" id="KW-1185">Reference proteome</keyword>
<dbReference type="RefSeq" id="WP_090071439.1">
    <property type="nucleotide sequence ID" value="NZ_FOVR01000004.1"/>
</dbReference>
<evidence type="ECO:0000313" key="3">
    <source>
        <dbReference type="Proteomes" id="UP000199236"/>
    </source>
</evidence>
<gene>
    <name evidence="2" type="ORF">SAMN04488056_10444</name>
</gene>
<dbReference type="EMBL" id="FOVR01000004">
    <property type="protein sequence ID" value="SFO23256.1"/>
    <property type="molecule type" value="Genomic_DNA"/>
</dbReference>
<dbReference type="InterPro" id="IPR018656">
    <property type="entry name" value="DUF2087"/>
</dbReference>
<protein>
    <recommendedName>
        <fullName evidence="1">DUF2087 domain-containing protein</fullName>
    </recommendedName>
</protein>
<reference evidence="2 3" key="1">
    <citation type="submission" date="2016-10" db="EMBL/GenBank/DDBJ databases">
        <authorList>
            <person name="de Groot N.N."/>
        </authorList>
    </citation>
    <scope>NUCLEOTIDE SEQUENCE [LARGE SCALE GENOMIC DNA]</scope>
    <source>
        <strain evidence="2 3">CGMCC 1.9157</strain>
    </source>
</reference>
<sequence>MSKQTIPFQVDDISALAKSLKMAAGQANIAPSHVEWLNVLARAAGYKNFQHFRANHAAEQRLAKPSGPIEAIDHHLIEQTLRHISSEATLLRWPSRKAQKDLCLWWLWSLFPAHASLTEGEVNTLLKSKNGFEDHAILRRALVDLQYLTRTANGAEYRRKEMPPPATARTFIQLMKARKEQTGTPSRT</sequence>
<evidence type="ECO:0000313" key="2">
    <source>
        <dbReference type="EMBL" id="SFO23256.1"/>
    </source>
</evidence>
<feature type="domain" description="DUF2087" evidence="1">
    <location>
        <begin position="90"/>
        <end position="159"/>
    </location>
</feature>
<dbReference type="OrthoDB" id="6867569at2"/>
<name>A0A1I5FI22_9HYPH</name>
<proteinExistence type="predicted"/>
<dbReference type="AlphaFoldDB" id="A0A1I5FI22"/>
<accession>A0A1I5FI22</accession>
<dbReference type="Proteomes" id="UP000199236">
    <property type="component" value="Unassembled WGS sequence"/>
</dbReference>
<organism evidence="2 3">
    <name type="scientific">Cohaesibacter marisflavi</name>
    <dbReference type="NCBI Taxonomy" id="655353"/>
    <lineage>
        <taxon>Bacteria</taxon>
        <taxon>Pseudomonadati</taxon>
        <taxon>Pseudomonadota</taxon>
        <taxon>Alphaproteobacteria</taxon>
        <taxon>Hyphomicrobiales</taxon>
        <taxon>Cohaesibacteraceae</taxon>
    </lineage>
</organism>
<dbReference type="Pfam" id="PF09860">
    <property type="entry name" value="DUF2087"/>
    <property type="match status" value="1"/>
</dbReference>
<evidence type="ECO:0000259" key="1">
    <source>
        <dbReference type="Pfam" id="PF09860"/>
    </source>
</evidence>